<comment type="caution">
    <text evidence="1">The sequence shown here is derived from an EMBL/GenBank/DDBJ whole genome shotgun (WGS) entry which is preliminary data.</text>
</comment>
<sequence length="629" mass="68742">MISAYRYVRKKQAESQEQKNTELEQPSTQPTNFKPCAHRSEPAQGPCPECQAQNRWARKYRWKIILGLFFPYALQALDSTIIASALPWIASDFGEVSQLNWIISAFNLTSAAFIPFWAQMADIFGRNATLNTTIIFMLVGSALCTGAPTTAFPVLLLGRGFQGLAAAGINVVVRTILADRVSLAENARNWSVFALTGGISYALGPVIGGYLTSADWRWCFAINLPIGIVAIGIVFLVLRKELLGPQPIPELDETSETGRREKLAARLQTIDVGGQLLFLFGFGLIVLGLTWGGATYPWDSAAVLVPLIVGVILTVTFCFWEHSMAPGNMLSEKWPWQRPMIPWKILTHKDICLLFFTETTSGMALYAILYFTNIYFISVEGYSSDKAGVQLLYFTPGIGGGVVASSLLCNRWPRMTWPPIFFGTLVEAAGVGMMAYAMWTENTSTVYGMMALTGVGVGLRFMAAPLHGVGLFRKNRASVIGLLAVCVPLGGSLGLTIMSTVFNNTSGLDSDATDFSEIQNQPDSLRDAAIENAKMGCVWAFLSITPLLVFSFFCSMFLGNIKLGRGSTDEDDDGSNNIIFEGIYLLGLLRGKNMLDEESGMRLKSAESEPTEYQGATSIPMTRRSAELS</sequence>
<dbReference type="Proteomes" id="UP001163324">
    <property type="component" value="Chromosome 3"/>
</dbReference>
<protein>
    <submittedName>
        <fullName evidence="1">Uncharacterized protein</fullName>
    </submittedName>
</protein>
<reference evidence="1" key="1">
    <citation type="submission" date="2022-10" db="EMBL/GenBank/DDBJ databases">
        <title>Complete Genome of Trichothecium roseum strain YXFP-22015, a Plant Pathogen Isolated from Citrus.</title>
        <authorList>
            <person name="Wang Y."/>
            <person name="Zhu L."/>
        </authorList>
    </citation>
    <scope>NUCLEOTIDE SEQUENCE</scope>
    <source>
        <strain evidence="1">YXFP-22015</strain>
    </source>
</reference>
<accession>A0ACC0V5S5</accession>
<gene>
    <name evidence="1" type="ORF">N3K66_003568</name>
</gene>
<organism evidence="1 2">
    <name type="scientific">Trichothecium roseum</name>
    <dbReference type="NCBI Taxonomy" id="47278"/>
    <lineage>
        <taxon>Eukaryota</taxon>
        <taxon>Fungi</taxon>
        <taxon>Dikarya</taxon>
        <taxon>Ascomycota</taxon>
        <taxon>Pezizomycotina</taxon>
        <taxon>Sordariomycetes</taxon>
        <taxon>Hypocreomycetidae</taxon>
        <taxon>Hypocreales</taxon>
        <taxon>Hypocreales incertae sedis</taxon>
        <taxon>Trichothecium</taxon>
    </lineage>
</organism>
<keyword evidence="2" id="KW-1185">Reference proteome</keyword>
<evidence type="ECO:0000313" key="1">
    <source>
        <dbReference type="EMBL" id="KAI9901751.1"/>
    </source>
</evidence>
<evidence type="ECO:0000313" key="2">
    <source>
        <dbReference type="Proteomes" id="UP001163324"/>
    </source>
</evidence>
<proteinExistence type="predicted"/>
<name>A0ACC0V5S5_9HYPO</name>
<dbReference type="EMBL" id="CM047942">
    <property type="protein sequence ID" value="KAI9901751.1"/>
    <property type="molecule type" value="Genomic_DNA"/>
</dbReference>